<organism evidence="3 4">
    <name type="scientific">Roseateles toxinivorans</name>
    <dbReference type="NCBI Taxonomy" id="270368"/>
    <lineage>
        <taxon>Bacteria</taxon>
        <taxon>Pseudomonadati</taxon>
        <taxon>Pseudomonadota</taxon>
        <taxon>Betaproteobacteria</taxon>
        <taxon>Burkholderiales</taxon>
        <taxon>Sphaerotilaceae</taxon>
        <taxon>Roseateles</taxon>
    </lineage>
</organism>
<accession>A0A4R6QRR9</accession>
<feature type="chain" id="PRO_5020526693" evidence="2">
    <location>
        <begin position="24"/>
        <end position="222"/>
    </location>
</feature>
<sequence length="222" mass="23147">MTKPTLIALAALLAALQLNTAWAAAAVKDTPAPKRQRPVAKKAPVPVAAPVAAAVEDEVLSEDQLAAAQRVNHGDAQCEFNQTVKVVPHPQRAGLFQVLFKNQIFTMAPEPTTTGAVRLEDKRNGMMWLQIPTKSMLMNSRIGQRMVDSCTHSEQRALIAANAANPTGGSGIGIVPVTGPIVATGPRSTTNIVTNTGTDGTATPDAPPPVVAAGTPVITPTR</sequence>
<dbReference type="Proteomes" id="UP000295361">
    <property type="component" value="Unassembled WGS sequence"/>
</dbReference>
<name>A0A4R6QRR9_9BURK</name>
<keyword evidence="4" id="KW-1185">Reference proteome</keyword>
<keyword evidence="2" id="KW-0732">Signal</keyword>
<dbReference type="EMBL" id="SNXS01000001">
    <property type="protein sequence ID" value="TDP74007.1"/>
    <property type="molecule type" value="Genomic_DNA"/>
</dbReference>
<reference evidence="3 4" key="1">
    <citation type="submission" date="2019-03" db="EMBL/GenBank/DDBJ databases">
        <title>Genomic Encyclopedia of Type Strains, Phase IV (KMG-IV): sequencing the most valuable type-strain genomes for metagenomic binning, comparative biology and taxonomic classification.</title>
        <authorList>
            <person name="Goeker M."/>
        </authorList>
    </citation>
    <scope>NUCLEOTIDE SEQUENCE [LARGE SCALE GENOMIC DNA]</scope>
    <source>
        <strain evidence="3 4">DSM 16998</strain>
    </source>
</reference>
<evidence type="ECO:0000256" key="2">
    <source>
        <dbReference type="SAM" id="SignalP"/>
    </source>
</evidence>
<dbReference type="RefSeq" id="WP_133698678.1">
    <property type="nucleotide sequence ID" value="NZ_SNXS01000001.1"/>
</dbReference>
<dbReference type="AlphaFoldDB" id="A0A4R6QRR9"/>
<proteinExistence type="predicted"/>
<feature type="signal peptide" evidence="2">
    <location>
        <begin position="1"/>
        <end position="23"/>
    </location>
</feature>
<evidence type="ECO:0000256" key="1">
    <source>
        <dbReference type="SAM" id="MobiDB-lite"/>
    </source>
</evidence>
<dbReference type="OrthoDB" id="5297272at2"/>
<evidence type="ECO:0000313" key="3">
    <source>
        <dbReference type="EMBL" id="TDP74007.1"/>
    </source>
</evidence>
<gene>
    <name evidence="3" type="ORF">DES47_10153</name>
</gene>
<protein>
    <submittedName>
        <fullName evidence="3">Uncharacterized protein</fullName>
    </submittedName>
</protein>
<dbReference type="InParanoid" id="A0A4R6QRR9"/>
<feature type="region of interest" description="Disordered" evidence="1">
    <location>
        <begin position="199"/>
        <end position="222"/>
    </location>
</feature>
<feature type="compositionally biased region" description="Low complexity" evidence="1">
    <location>
        <begin position="211"/>
        <end position="222"/>
    </location>
</feature>
<evidence type="ECO:0000313" key="4">
    <source>
        <dbReference type="Proteomes" id="UP000295361"/>
    </source>
</evidence>
<comment type="caution">
    <text evidence="3">The sequence shown here is derived from an EMBL/GenBank/DDBJ whole genome shotgun (WGS) entry which is preliminary data.</text>
</comment>